<dbReference type="AlphaFoldDB" id="A0A7R9ARD7"/>
<accession>A0A7R9ARD7</accession>
<dbReference type="PANTHER" id="PTHR23019:SF0">
    <property type="entry name" value="NUCLEAR PORE MEMBRANE GLYCOPROTEIN 210"/>
    <property type="match status" value="1"/>
</dbReference>
<dbReference type="GO" id="GO:0005643">
    <property type="term" value="C:nuclear pore"/>
    <property type="evidence" value="ECO:0007669"/>
    <property type="project" value="TreeGrafter"/>
</dbReference>
<dbReference type="InterPro" id="IPR045197">
    <property type="entry name" value="NUP210-like"/>
</dbReference>
<keyword evidence="1" id="KW-0472">Membrane</keyword>
<feature type="domain" description="NUP210 C-terminal Ig-like" evidence="2">
    <location>
        <begin position="96"/>
        <end position="233"/>
    </location>
</feature>
<name>A0A7R9ARD7_TIMSH</name>
<dbReference type="PANTHER" id="PTHR23019">
    <property type="entry name" value="NUCLEAR PORE MEMBRANE GLYCOPROTEIN GP210-RELATED"/>
    <property type="match status" value="1"/>
</dbReference>
<feature type="transmembrane region" description="Helical" evidence="1">
    <location>
        <begin position="321"/>
        <end position="343"/>
    </location>
</feature>
<keyword evidence="1" id="KW-1133">Transmembrane helix</keyword>
<dbReference type="Pfam" id="PF22957">
    <property type="entry name" value="NUP210_Ig"/>
    <property type="match status" value="1"/>
</dbReference>
<gene>
    <name evidence="3" type="ORF">TSIB3V08_LOCUS3370</name>
</gene>
<dbReference type="EMBL" id="OC001119">
    <property type="protein sequence ID" value="CAD7259159.1"/>
    <property type="molecule type" value="Genomic_DNA"/>
</dbReference>
<reference evidence="3" key="1">
    <citation type="submission" date="2020-11" db="EMBL/GenBank/DDBJ databases">
        <authorList>
            <person name="Tran Van P."/>
        </authorList>
    </citation>
    <scope>NUCLEOTIDE SEQUENCE</scope>
</reference>
<sequence>MPLLREVSVEHLKEGSIMAQRIVYDAVMDAGGIDNFLVHRDLLLSMRSANMRWKQDLENQRLKQTAEDKAKIVFLSVLNVRTLTNARPDLFYDVPFVFTSTYSPSDKSSNHIGDIGSCYQDIHMETYPFICDLRFDSPVVNLDVLDIFAVHQGFNVTTGNYFCRIVPSGHISLEKSVMSTNFSLYVINSNVISPSFTIPFLPAFFLHAQEVYLSDTHVVGTVRISGHVDVLAQIQVKPENERLLTVGSLDKDSPTSIVFQVLLKEYYWSLGELSTKLNLIITSELTSQRVELPVKVRLAGETFAGTCMMSRFVTWGELLYYYRYTIFLVLTMLAVMAGTLYVYSSYIRPLRQVSPDIAIQCEYSTL</sequence>
<evidence type="ECO:0000259" key="2">
    <source>
        <dbReference type="Pfam" id="PF22957"/>
    </source>
</evidence>
<evidence type="ECO:0000256" key="1">
    <source>
        <dbReference type="SAM" id="Phobius"/>
    </source>
</evidence>
<proteinExistence type="predicted"/>
<evidence type="ECO:0000313" key="3">
    <source>
        <dbReference type="EMBL" id="CAD7259159.1"/>
    </source>
</evidence>
<dbReference type="InterPro" id="IPR055095">
    <property type="entry name" value="NUP210_Ig_C"/>
</dbReference>
<protein>
    <recommendedName>
        <fullName evidence="2">NUP210 C-terminal Ig-like domain-containing protein</fullName>
    </recommendedName>
</protein>
<organism evidence="3">
    <name type="scientific">Timema shepardi</name>
    <name type="common">Walking stick</name>
    <dbReference type="NCBI Taxonomy" id="629360"/>
    <lineage>
        <taxon>Eukaryota</taxon>
        <taxon>Metazoa</taxon>
        <taxon>Ecdysozoa</taxon>
        <taxon>Arthropoda</taxon>
        <taxon>Hexapoda</taxon>
        <taxon>Insecta</taxon>
        <taxon>Pterygota</taxon>
        <taxon>Neoptera</taxon>
        <taxon>Polyneoptera</taxon>
        <taxon>Phasmatodea</taxon>
        <taxon>Timematodea</taxon>
        <taxon>Timematoidea</taxon>
        <taxon>Timematidae</taxon>
        <taxon>Timema</taxon>
    </lineage>
</organism>
<keyword evidence="1" id="KW-0812">Transmembrane</keyword>